<accession>A0A7T8KDJ5</accession>
<organism evidence="2 3">
    <name type="scientific">Caligus rogercresseyi</name>
    <name type="common">Sea louse</name>
    <dbReference type="NCBI Taxonomy" id="217165"/>
    <lineage>
        <taxon>Eukaryota</taxon>
        <taxon>Metazoa</taxon>
        <taxon>Ecdysozoa</taxon>
        <taxon>Arthropoda</taxon>
        <taxon>Crustacea</taxon>
        <taxon>Multicrustacea</taxon>
        <taxon>Hexanauplia</taxon>
        <taxon>Copepoda</taxon>
        <taxon>Siphonostomatoida</taxon>
        <taxon>Caligidae</taxon>
        <taxon>Caligus</taxon>
    </lineage>
</organism>
<evidence type="ECO:0000313" key="3">
    <source>
        <dbReference type="Proteomes" id="UP000595437"/>
    </source>
</evidence>
<dbReference type="AlphaFoldDB" id="A0A7T8KDJ5"/>
<sequence>MGFPPDSDPKPSRERLSSTLVNLEVKREPLTRLPRVGYPSQEDLIPEELRSLSIAVKQYFMEDRVVEDPEDKRMPQNESSAPAMTNPSGSTHPLGSLRP</sequence>
<gene>
    <name evidence="2" type="ORF">FKW44_006570</name>
</gene>
<feature type="region of interest" description="Disordered" evidence="1">
    <location>
        <begin position="65"/>
        <end position="99"/>
    </location>
</feature>
<feature type="compositionally biased region" description="Polar residues" evidence="1">
    <location>
        <begin position="76"/>
        <end position="93"/>
    </location>
</feature>
<dbReference type="EMBL" id="CP045893">
    <property type="protein sequence ID" value="QQP53922.1"/>
    <property type="molecule type" value="Genomic_DNA"/>
</dbReference>
<evidence type="ECO:0000313" key="2">
    <source>
        <dbReference type="EMBL" id="QQP53922.1"/>
    </source>
</evidence>
<reference evidence="3" key="1">
    <citation type="submission" date="2021-01" db="EMBL/GenBank/DDBJ databases">
        <title>Caligus Genome Assembly.</title>
        <authorList>
            <person name="Gallardo-Escarate C."/>
        </authorList>
    </citation>
    <scope>NUCLEOTIDE SEQUENCE [LARGE SCALE GENOMIC DNA]</scope>
</reference>
<name>A0A7T8KDJ5_CALRO</name>
<protein>
    <submittedName>
        <fullName evidence="2">Uncharacterized protein</fullName>
    </submittedName>
</protein>
<feature type="compositionally biased region" description="Basic and acidic residues" evidence="1">
    <location>
        <begin position="65"/>
        <end position="75"/>
    </location>
</feature>
<evidence type="ECO:0000256" key="1">
    <source>
        <dbReference type="SAM" id="MobiDB-lite"/>
    </source>
</evidence>
<dbReference type="Proteomes" id="UP000595437">
    <property type="component" value="Chromosome 4"/>
</dbReference>
<keyword evidence="3" id="KW-1185">Reference proteome</keyword>
<proteinExistence type="predicted"/>